<dbReference type="VEuPathDB" id="FungiDB:BO78DRAFT_241937"/>
<dbReference type="Proteomes" id="UP000248423">
    <property type="component" value="Unassembled WGS sequence"/>
</dbReference>
<proteinExistence type="predicted"/>
<dbReference type="EMBL" id="KZ826407">
    <property type="protein sequence ID" value="PYI01768.1"/>
    <property type="molecule type" value="Genomic_DNA"/>
</dbReference>
<protein>
    <submittedName>
        <fullName evidence="2">Uncharacterized protein</fullName>
    </submittedName>
</protein>
<name>A0A319E5K0_ASPSB</name>
<reference evidence="2 3" key="1">
    <citation type="submission" date="2018-02" db="EMBL/GenBank/DDBJ databases">
        <title>The genomes of Aspergillus section Nigri reveals drivers in fungal speciation.</title>
        <authorList>
            <consortium name="DOE Joint Genome Institute"/>
            <person name="Vesth T.C."/>
            <person name="Nybo J."/>
            <person name="Theobald S."/>
            <person name="Brandl J."/>
            <person name="Frisvad J.C."/>
            <person name="Nielsen K.F."/>
            <person name="Lyhne E.K."/>
            <person name="Kogle M.E."/>
            <person name="Kuo A."/>
            <person name="Riley R."/>
            <person name="Clum A."/>
            <person name="Nolan M."/>
            <person name="Lipzen A."/>
            <person name="Salamov A."/>
            <person name="Henrissat B."/>
            <person name="Wiebenga A."/>
            <person name="De vries R.P."/>
            <person name="Grigoriev I.V."/>
            <person name="Mortensen U.H."/>
            <person name="Andersen M.R."/>
            <person name="Baker S.E."/>
        </authorList>
    </citation>
    <scope>NUCLEOTIDE SEQUENCE [LARGE SCALE GENOMIC DNA]</scope>
    <source>
        <strain evidence="2 3">CBS 121057</strain>
    </source>
</reference>
<gene>
    <name evidence="2" type="ORF">BO78DRAFT_241937</name>
</gene>
<keyword evidence="3" id="KW-1185">Reference proteome</keyword>
<feature type="region of interest" description="Disordered" evidence="1">
    <location>
        <begin position="106"/>
        <end position="126"/>
    </location>
</feature>
<evidence type="ECO:0000313" key="3">
    <source>
        <dbReference type="Proteomes" id="UP000248423"/>
    </source>
</evidence>
<accession>A0A319E5K0</accession>
<evidence type="ECO:0000313" key="2">
    <source>
        <dbReference type="EMBL" id="PYI01768.1"/>
    </source>
</evidence>
<dbReference type="AlphaFoldDB" id="A0A319E5K0"/>
<evidence type="ECO:0000256" key="1">
    <source>
        <dbReference type="SAM" id="MobiDB-lite"/>
    </source>
</evidence>
<organism evidence="2 3">
    <name type="scientific">Aspergillus sclerotiicarbonarius (strain CBS 121057 / IBT 28362)</name>
    <dbReference type="NCBI Taxonomy" id="1448318"/>
    <lineage>
        <taxon>Eukaryota</taxon>
        <taxon>Fungi</taxon>
        <taxon>Dikarya</taxon>
        <taxon>Ascomycota</taxon>
        <taxon>Pezizomycotina</taxon>
        <taxon>Eurotiomycetes</taxon>
        <taxon>Eurotiomycetidae</taxon>
        <taxon>Eurotiales</taxon>
        <taxon>Aspergillaceae</taxon>
        <taxon>Aspergillus</taxon>
        <taxon>Aspergillus subgen. Circumdati</taxon>
    </lineage>
</organism>
<sequence>MTKESRGTQEHPPVRLNEGEVAICRNPPFSCVGTRQDCTPYSSPDHARALQAEWFASPPDAWRCTPDWVVDWPCIIYHPTTETSQGAARLTEVSCSLPASSYIPSPKDPAMRGTVEPFRSASRAFE</sequence>